<dbReference type="Pfam" id="PF07081">
    <property type="entry name" value="DUF1349"/>
    <property type="match status" value="1"/>
</dbReference>
<reference evidence="2" key="2">
    <citation type="submission" date="2023-01" db="EMBL/GenBank/DDBJ databases">
        <authorList>
            <person name="Petersen C."/>
        </authorList>
    </citation>
    <scope>NUCLEOTIDE SEQUENCE</scope>
    <source>
        <strain evidence="2">IBT 15450</strain>
    </source>
</reference>
<evidence type="ECO:0000313" key="2">
    <source>
        <dbReference type="EMBL" id="KAJ6029936.1"/>
    </source>
</evidence>
<keyword evidence="1" id="KW-0732">Signal</keyword>
<feature type="chain" id="PRO_5042163384" evidence="1">
    <location>
        <begin position="20"/>
        <end position="222"/>
    </location>
</feature>
<dbReference type="PANTHER" id="PTHR35332:SF2">
    <property type="entry name" value="REGULATION OF ENOLASE PROTEIN 1"/>
    <property type="match status" value="1"/>
</dbReference>
<dbReference type="EMBL" id="JAQJZL010000014">
    <property type="protein sequence ID" value="KAJ6029936.1"/>
    <property type="molecule type" value="Genomic_DNA"/>
</dbReference>
<dbReference type="InterPro" id="IPR009784">
    <property type="entry name" value="DUF1349"/>
</dbReference>
<dbReference type="PANTHER" id="PTHR35332">
    <property type="entry name" value="REGULATION OF ENOLASE PROTEIN 1"/>
    <property type="match status" value="1"/>
</dbReference>
<evidence type="ECO:0000313" key="3">
    <source>
        <dbReference type="Proteomes" id="UP001219568"/>
    </source>
</evidence>
<feature type="signal peptide" evidence="1">
    <location>
        <begin position="1"/>
        <end position="19"/>
    </location>
</feature>
<accession>A0AAD6N4I6</accession>
<dbReference type="SUPFAM" id="SSF49899">
    <property type="entry name" value="Concanavalin A-like lectins/glucanases"/>
    <property type="match status" value="1"/>
</dbReference>
<protein>
    <submittedName>
        <fullName evidence="2">Uncharacterized protein</fullName>
    </submittedName>
</protein>
<name>A0AAD6N4I6_PENCN</name>
<dbReference type="Gene3D" id="2.60.120.200">
    <property type="match status" value="1"/>
</dbReference>
<dbReference type="InterPro" id="IPR013320">
    <property type="entry name" value="ConA-like_dom_sf"/>
</dbReference>
<gene>
    <name evidence="2" type="ORF">N7460_010202</name>
</gene>
<keyword evidence="3" id="KW-1185">Reference proteome</keyword>
<proteinExistence type="predicted"/>
<sequence length="222" mass="24937">MRFFQPIFISSLFVQVALSFDWNYINYNQKPLSPIANKVTIKAPPDTDIWRAEPVKDNFTAPYLYTTIRASEFESVRVTITAAWKTLYDQGGLVITFPLEEGPLRWIKAGIEYADGHPNLGVVATDRLSDWSLSPVTDTSAGNGTVTIEIERDTSYAWVYVIEGAQRRVLRQVTWAFSGGAFQEIDVGIYAAKPTRESEEGREFDSLAVSFSDFVLKTNCAQ</sequence>
<dbReference type="Proteomes" id="UP001219568">
    <property type="component" value="Unassembled WGS sequence"/>
</dbReference>
<reference evidence="2" key="1">
    <citation type="journal article" date="2023" name="IMA Fungus">
        <title>Comparative genomic study of the Penicillium genus elucidates a diverse pangenome and 15 lateral gene transfer events.</title>
        <authorList>
            <person name="Petersen C."/>
            <person name="Sorensen T."/>
            <person name="Nielsen M.R."/>
            <person name="Sondergaard T.E."/>
            <person name="Sorensen J.L."/>
            <person name="Fitzpatrick D.A."/>
            <person name="Frisvad J.C."/>
            <person name="Nielsen K.L."/>
        </authorList>
    </citation>
    <scope>NUCLEOTIDE SEQUENCE</scope>
    <source>
        <strain evidence="2">IBT 15450</strain>
    </source>
</reference>
<comment type="caution">
    <text evidence="2">The sequence shown here is derived from an EMBL/GenBank/DDBJ whole genome shotgun (WGS) entry which is preliminary data.</text>
</comment>
<dbReference type="AlphaFoldDB" id="A0AAD6N4I6"/>
<evidence type="ECO:0000256" key="1">
    <source>
        <dbReference type="SAM" id="SignalP"/>
    </source>
</evidence>
<organism evidence="2 3">
    <name type="scientific">Penicillium canescens</name>
    <dbReference type="NCBI Taxonomy" id="5083"/>
    <lineage>
        <taxon>Eukaryota</taxon>
        <taxon>Fungi</taxon>
        <taxon>Dikarya</taxon>
        <taxon>Ascomycota</taxon>
        <taxon>Pezizomycotina</taxon>
        <taxon>Eurotiomycetes</taxon>
        <taxon>Eurotiomycetidae</taxon>
        <taxon>Eurotiales</taxon>
        <taxon>Aspergillaceae</taxon>
        <taxon>Penicillium</taxon>
    </lineage>
</organism>